<dbReference type="SUPFAM" id="SSF49842">
    <property type="entry name" value="TNF-like"/>
    <property type="match status" value="1"/>
</dbReference>
<organism evidence="5 6">
    <name type="scientific">Mytilus edulis</name>
    <name type="common">Blue mussel</name>
    <dbReference type="NCBI Taxonomy" id="6550"/>
    <lineage>
        <taxon>Eukaryota</taxon>
        <taxon>Metazoa</taxon>
        <taxon>Spiralia</taxon>
        <taxon>Lophotrochozoa</taxon>
        <taxon>Mollusca</taxon>
        <taxon>Bivalvia</taxon>
        <taxon>Autobranchia</taxon>
        <taxon>Pteriomorphia</taxon>
        <taxon>Mytilida</taxon>
        <taxon>Mytiloidea</taxon>
        <taxon>Mytilidae</taxon>
        <taxon>Mytilinae</taxon>
        <taxon>Mytilus</taxon>
    </lineage>
</organism>
<comment type="caution">
    <text evidence="5">The sequence shown here is derived from an EMBL/GenBank/DDBJ whole genome shotgun (WGS) entry which is preliminary data.</text>
</comment>
<feature type="chain" id="PRO_5035733884" evidence="3">
    <location>
        <begin position="24"/>
        <end position="297"/>
    </location>
</feature>
<comment type="subcellular location">
    <subcellularLocation>
        <location evidence="1">Secreted</location>
    </subcellularLocation>
</comment>
<evidence type="ECO:0000256" key="3">
    <source>
        <dbReference type="SAM" id="SignalP"/>
    </source>
</evidence>
<dbReference type="GO" id="GO:0005576">
    <property type="term" value="C:extracellular region"/>
    <property type="evidence" value="ECO:0007669"/>
    <property type="project" value="UniProtKB-SubCell"/>
</dbReference>
<name>A0A8S3S0Q9_MYTED</name>
<feature type="domain" description="C1q" evidence="4">
    <location>
        <begin position="192"/>
        <end position="297"/>
    </location>
</feature>
<dbReference type="EMBL" id="CAJPWZ010001419">
    <property type="protein sequence ID" value="CAG2214676.1"/>
    <property type="molecule type" value="Genomic_DNA"/>
</dbReference>
<evidence type="ECO:0000313" key="6">
    <source>
        <dbReference type="Proteomes" id="UP000683360"/>
    </source>
</evidence>
<proteinExistence type="predicted"/>
<dbReference type="Pfam" id="PF00386">
    <property type="entry name" value="C1q"/>
    <property type="match status" value="1"/>
</dbReference>
<evidence type="ECO:0000313" key="5">
    <source>
        <dbReference type="EMBL" id="CAG2214676.1"/>
    </source>
</evidence>
<dbReference type="InterPro" id="IPR008983">
    <property type="entry name" value="Tumour_necrosis_fac-like_dom"/>
</dbReference>
<dbReference type="Proteomes" id="UP000683360">
    <property type="component" value="Unassembled WGS sequence"/>
</dbReference>
<evidence type="ECO:0000256" key="1">
    <source>
        <dbReference type="ARBA" id="ARBA00004613"/>
    </source>
</evidence>
<keyword evidence="6" id="KW-1185">Reference proteome</keyword>
<accession>A0A8S3S0Q9</accession>
<feature type="signal peptide" evidence="3">
    <location>
        <begin position="1"/>
        <end position="23"/>
    </location>
</feature>
<dbReference type="PROSITE" id="PS50871">
    <property type="entry name" value="C1Q"/>
    <property type="match status" value="1"/>
</dbReference>
<dbReference type="SMART" id="SM00110">
    <property type="entry name" value="C1Q"/>
    <property type="match status" value="1"/>
</dbReference>
<dbReference type="PRINTS" id="PR00007">
    <property type="entry name" value="COMPLEMNTC1Q"/>
</dbReference>
<dbReference type="PANTHER" id="PTHR15427:SF50">
    <property type="entry name" value="COMPLEMENT C1Q TUMOR NECROSIS FACTOR-RELATED PROTEIN 2-LIKE"/>
    <property type="match status" value="1"/>
</dbReference>
<sequence length="297" mass="33761">MKLSEYLVLLCFLLFYKTPGGRGDVPENVPEINNGSKEFLKVLQKIIRERVEELIEKRSEELFLKLERKIKTVSETNNQIKHILHQQAPIMFQYTSFYAVFSAVQRKVMRESDSLINNRKTKLINETEHDIIQFVSKMRDYVSKTTTAIQAGVLRRYKEILNDVDAIPVNTSELLGSRVNKMLQHISNLELEVEQTIAFFATLSDNGPQNGEIIKFDNIITNSGNGYSVTEGLFTAPIDGLYTLHCSFLVVNGYVNVELVRNDNKIGRGYAAEGKHENSGSIFVTTDLMEGDEVFLP</sequence>
<evidence type="ECO:0000259" key="4">
    <source>
        <dbReference type="PROSITE" id="PS50871"/>
    </source>
</evidence>
<dbReference type="AlphaFoldDB" id="A0A8S3S0Q9"/>
<dbReference type="InterPro" id="IPR050392">
    <property type="entry name" value="Collagen/C1q_domain"/>
</dbReference>
<gene>
    <name evidence="5" type="ORF">MEDL_28537</name>
</gene>
<keyword evidence="2" id="KW-0964">Secreted</keyword>
<evidence type="ECO:0000256" key="2">
    <source>
        <dbReference type="ARBA" id="ARBA00022525"/>
    </source>
</evidence>
<reference evidence="5" key="1">
    <citation type="submission" date="2021-03" db="EMBL/GenBank/DDBJ databases">
        <authorList>
            <person name="Bekaert M."/>
        </authorList>
    </citation>
    <scope>NUCLEOTIDE SEQUENCE</scope>
</reference>
<dbReference type="PANTHER" id="PTHR15427">
    <property type="entry name" value="EMILIN ELASTIN MICROFIBRIL INTERFACE-LOCATED PROTEIN ELASTIN MICROFIBRIL INTERFACER"/>
    <property type="match status" value="1"/>
</dbReference>
<protein>
    <submittedName>
        <fullName evidence="5">C1QL</fullName>
    </submittedName>
</protein>
<dbReference type="InterPro" id="IPR001073">
    <property type="entry name" value="C1q_dom"/>
</dbReference>
<dbReference type="OrthoDB" id="6095905at2759"/>
<dbReference type="Gene3D" id="2.60.120.40">
    <property type="match status" value="1"/>
</dbReference>
<keyword evidence="3" id="KW-0732">Signal</keyword>